<feature type="binding site" evidence="10">
    <location>
        <begin position="53"/>
        <end position="54"/>
    </location>
    <ligand>
        <name>ATP</name>
        <dbReference type="ChEBI" id="CHEBI:30616"/>
    </ligand>
</feature>
<dbReference type="Pfam" id="PF00899">
    <property type="entry name" value="ThiF"/>
    <property type="match status" value="1"/>
</dbReference>
<feature type="compositionally biased region" description="Polar residues" evidence="13">
    <location>
        <begin position="580"/>
        <end position="614"/>
    </location>
</feature>
<keyword evidence="17" id="KW-1185">Reference proteome</keyword>
<feature type="binding site" evidence="11">
    <location>
        <position position="383"/>
    </location>
    <ligand>
        <name>Zn(2+)</name>
        <dbReference type="ChEBI" id="CHEBI:29105"/>
    </ligand>
</feature>
<dbReference type="InterPro" id="IPR042449">
    <property type="entry name" value="Ub-E1_IAD_1"/>
</dbReference>
<evidence type="ECO:0000313" key="16">
    <source>
        <dbReference type="EMBL" id="GFQ76042.1"/>
    </source>
</evidence>
<protein>
    <recommendedName>
        <fullName evidence="8">SUMO-activating enzyme subunit</fullName>
    </recommendedName>
</protein>
<dbReference type="Gene3D" id="1.10.10.520">
    <property type="entry name" value="Ubiquitin activating enzymes (Uba3). Chain: B, domain 2"/>
    <property type="match status" value="1"/>
</dbReference>
<evidence type="ECO:0000256" key="13">
    <source>
        <dbReference type="SAM" id="MobiDB-lite"/>
    </source>
</evidence>
<dbReference type="PIRSF" id="PIRSF039133">
    <property type="entry name" value="SUMO_E1B"/>
    <property type="match status" value="1"/>
</dbReference>
<organism evidence="16 17">
    <name type="scientific">Trichonephila clavata</name>
    <name type="common">Joro spider</name>
    <name type="synonym">Nephila clavata</name>
    <dbReference type="NCBI Taxonomy" id="2740835"/>
    <lineage>
        <taxon>Eukaryota</taxon>
        <taxon>Metazoa</taxon>
        <taxon>Ecdysozoa</taxon>
        <taxon>Arthropoda</taxon>
        <taxon>Chelicerata</taxon>
        <taxon>Arachnida</taxon>
        <taxon>Araneae</taxon>
        <taxon>Araneomorphae</taxon>
        <taxon>Entelegynae</taxon>
        <taxon>Araneoidea</taxon>
        <taxon>Nephilidae</taxon>
        <taxon>Trichonephila</taxon>
    </lineage>
</organism>
<evidence type="ECO:0000256" key="9">
    <source>
        <dbReference type="PIRSR" id="PIRSR039133-1"/>
    </source>
</evidence>
<feature type="binding site" evidence="10">
    <location>
        <position position="6"/>
    </location>
    <ligand>
        <name>ATP</name>
        <dbReference type="ChEBI" id="CHEBI:30616"/>
    </ligand>
</feature>
<evidence type="ECO:0000256" key="8">
    <source>
        <dbReference type="PIRNR" id="PIRNR039133"/>
    </source>
</evidence>
<feature type="binding site" evidence="10">
    <location>
        <position position="30"/>
    </location>
    <ligand>
        <name>ATP</name>
        <dbReference type="ChEBI" id="CHEBI:30616"/>
    </ligand>
</feature>
<keyword evidence="3 8" id="KW-0479">Metal-binding</keyword>
<keyword evidence="5 8" id="KW-0833">Ubl conjugation pathway</keyword>
<keyword evidence="6 8" id="KW-0862">Zinc</keyword>
<keyword evidence="7 8" id="KW-0067">ATP-binding</keyword>
<dbReference type="InterPro" id="IPR033127">
    <property type="entry name" value="UBQ-activ_enz_E1_Cys_AS"/>
</dbReference>
<name>A0A8X6FC23_TRICU</name>
<comment type="pathway">
    <text evidence="1 8">Protein modification; protein sumoylation.</text>
</comment>
<feature type="binding site" evidence="11">
    <location>
        <position position="119"/>
    </location>
    <ligand>
        <name>Zn(2+)</name>
        <dbReference type="ChEBI" id="CHEBI:29105"/>
    </ligand>
</feature>
<dbReference type="AlphaFoldDB" id="A0A8X6FC23"/>
<dbReference type="PANTHER" id="PTHR10953">
    <property type="entry name" value="UBIQUITIN-ACTIVATING ENZYME E1"/>
    <property type="match status" value="1"/>
</dbReference>
<feature type="binding site" evidence="10">
    <location>
        <begin position="75"/>
        <end position="80"/>
    </location>
    <ligand>
        <name>ATP</name>
        <dbReference type="ChEBI" id="CHEBI:30616"/>
    </ligand>
</feature>
<evidence type="ECO:0000256" key="2">
    <source>
        <dbReference type="ARBA" id="ARBA00005673"/>
    </source>
</evidence>
<feature type="binding site" evidence="11">
    <location>
        <position position="116"/>
    </location>
    <ligand>
        <name>Zn(2+)</name>
        <dbReference type="ChEBI" id="CHEBI:29105"/>
    </ligand>
</feature>
<feature type="compositionally biased region" description="Polar residues" evidence="13">
    <location>
        <begin position="531"/>
        <end position="560"/>
    </location>
</feature>
<dbReference type="Gene3D" id="3.50.50.80">
    <property type="entry name" value="Ubiquitin-activating enzyme E1, inactive adenylation domain, subdomain 1"/>
    <property type="match status" value="1"/>
</dbReference>
<evidence type="ECO:0000256" key="1">
    <source>
        <dbReference type="ARBA" id="ARBA00004718"/>
    </source>
</evidence>
<evidence type="ECO:0000256" key="12">
    <source>
        <dbReference type="PROSITE-ProRule" id="PRU10132"/>
    </source>
</evidence>
<evidence type="ECO:0000256" key="6">
    <source>
        <dbReference type="ARBA" id="ARBA00022833"/>
    </source>
</evidence>
<keyword evidence="4 8" id="KW-0547">Nucleotide-binding</keyword>
<feature type="region of interest" description="Disordered" evidence="13">
    <location>
        <begin position="162"/>
        <end position="182"/>
    </location>
</feature>
<comment type="subunit">
    <text evidence="8">Heterodimer.</text>
</comment>
<evidence type="ECO:0000259" key="14">
    <source>
        <dbReference type="Pfam" id="PF00899"/>
    </source>
</evidence>
<feature type="binding site" evidence="10">
    <location>
        <begin position="14"/>
        <end position="17"/>
    </location>
    <ligand>
        <name>ATP</name>
        <dbReference type="ChEBI" id="CHEBI:30616"/>
    </ligand>
</feature>
<sequence length="675" mass="75468">MSQSIDLDTIELSNLNRQFLFHKQHIGRPKAIVARESVLKFNPKAGIIAHHDSITNNKYDVKYFRQFTAVANALDNIAARSHVNRMCLAADVPLIESGSAGYLGQVTVYKKKVTECFECLTRKPPKTYPGCTIRNTPSQPVHCIVWAKHLFNQLFGETDADEEVSPDMADPEMGSQANPAGNINRISTREWAKASNYDPKKLFKKLFYEDIEYLNQMTDLWKERQRPVVLEFDKLPDEAPGTSKIVPYVRDHLLWSVKQCGDIFCNSISDLKKKVELEGPNAVLTWDKDDEKCLDFVVSCSNLRAHCFHIPMQTKFDVKAIAGNIIPAIATTNAVVSGLLVLQLINVLKGDLTKCRTAWLNESAGAGKKIISSAQLEKPNPNCFVCSPNTPEVTVVVNPNTLTLKTLNDKVLKEKLLMVQPDAVINDGTGKILISSDPEDLLDEKMMDRVLADFGITGDKNLICEDFFQQYKVVLCLQSSNILKDQEFEIPSDINDLLQKQKEDLVDGQSQTEKEDFCETLSDAEDIQVSKEVSTDNQVSKEVSTDNQVSKEVSTDNQVSEEVPQITKYNQMSEEVPADNQMSEEVSTDNQMSEEVSTDNQMSEEVSTDNQMSEEVSADNEMSEAVTTDNQVSKEVTTDNQVSKEATPDTTTKKKNLEEENGILPPAKKARTNTE</sequence>
<dbReference type="GO" id="GO:0005524">
    <property type="term" value="F:ATP binding"/>
    <property type="evidence" value="ECO:0007669"/>
    <property type="project" value="UniProtKB-UniRule"/>
</dbReference>
<evidence type="ECO:0000256" key="7">
    <source>
        <dbReference type="ARBA" id="ARBA00022840"/>
    </source>
</evidence>
<dbReference type="InterPro" id="IPR045886">
    <property type="entry name" value="ThiF/MoeB/HesA"/>
</dbReference>
<dbReference type="InterPro" id="IPR028077">
    <property type="entry name" value="UAE_UbL_dom"/>
</dbReference>
<dbReference type="OrthoDB" id="10255449at2759"/>
<dbReference type="PANTHER" id="PTHR10953:SF5">
    <property type="entry name" value="SUMO-ACTIVATING ENZYME SUBUNIT 2"/>
    <property type="match status" value="1"/>
</dbReference>
<dbReference type="GO" id="GO:0046872">
    <property type="term" value="F:metal ion binding"/>
    <property type="evidence" value="ECO:0007669"/>
    <property type="project" value="UniProtKB-KW"/>
</dbReference>
<dbReference type="InterPro" id="IPR035985">
    <property type="entry name" value="Ubiquitin-activating_enz"/>
</dbReference>
<gene>
    <name evidence="16" type="primary">UBA2</name>
    <name evidence="16" type="ORF">TNCT_310751</name>
</gene>
<feature type="region of interest" description="Disordered" evidence="13">
    <location>
        <begin position="528"/>
        <end position="675"/>
    </location>
</feature>
<evidence type="ECO:0000256" key="11">
    <source>
        <dbReference type="PIRSR" id="PIRSR039133-3"/>
    </source>
</evidence>
<evidence type="ECO:0000256" key="5">
    <source>
        <dbReference type="ARBA" id="ARBA00022786"/>
    </source>
</evidence>
<dbReference type="FunFam" id="3.50.50.80:FF:000002">
    <property type="entry name" value="SUMO-activating enzyme subunit 2"/>
    <property type="match status" value="1"/>
</dbReference>
<dbReference type="InterPro" id="IPR030661">
    <property type="entry name" value="Uba2"/>
</dbReference>
<dbReference type="Gene3D" id="3.10.290.20">
    <property type="entry name" value="Ubiquitin-like 2 activating enzyme e1b. Chain: B, domain 3"/>
    <property type="match status" value="1"/>
</dbReference>
<dbReference type="EMBL" id="BMAO01031574">
    <property type="protein sequence ID" value="GFQ76042.1"/>
    <property type="molecule type" value="Genomic_DNA"/>
</dbReference>
<evidence type="ECO:0000259" key="15">
    <source>
        <dbReference type="Pfam" id="PF14732"/>
    </source>
</evidence>
<feature type="active site" description="Glycyl thioester intermediate" evidence="9 12">
    <location>
        <position position="131"/>
    </location>
</feature>
<dbReference type="InterPro" id="IPR000594">
    <property type="entry name" value="ThiF_NAD_FAD-bd"/>
</dbReference>
<dbReference type="Pfam" id="PF14732">
    <property type="entry name" value="UAE_UbL"/>
    <property type="match status" value="1"/>
</dbReference>
<dbReference type="GO" id="GO:0019948">
    <property type="term" value="F:SUMO activating enzyme activity"/>
    <property type="evidence" value="ECO:0007669"/>
    <property type="project" value="UniProtKB-UniRule"/>
</dbReference>
<dbReference type="GO" id="GO:0005737">
    <property type="term" value="C:cytoplasm"/>
    <property type="evidence" value="ECO:0007669"/>
    <property type="project" value="TreeGrafter"/>
</dbReference>
<dbReference type="GO" id="GO:0031510">
    <property type="term" value="C:SUMO activating enzyme complex"/>
    <property type="evidence" value="ECO:0007669"/>
    <property type="project" value="UniProtKB-UniRule"/>
</dbReference>
<reference evidence="16" key="1">
    <citation type="submission" date="2020-07" db="EMBL/GenBank/DDBJ databases">
        <title>Multicomponent nature underlies the extraordinary mechanical properties of spider dragline silk.</title>
        <authorList>
            <person name="Kono N."/>
            <person name="Nakamura H."/>
            <person name="Mori M."/>
            <person name="Yoshida Y."/>
            <person name="Ohtoshi R."/>
            <person name="Malay A.D."/>
            <person name="Moran D.A.P."/>
            <person name="Tomita M."/>
            <person name="Numata K."/>
            <person name="Arakawa K."/>
        </authorList>
    </citation>
    <scope>NUCLEOTIDE SEQUENCE</scope>
</reference>
<evidence type="ECO:0000256" key="3">
    <source>
        <dbReference type="ARBA" id="ARBA00022723"/>
    </source>
</evidence>
<comment type="caution">
    <text evidence="16">The sequence shown here is derived from an EMBL/GenBank/DDBJ whole genome shotgun (WGS) entry which is preliminary data.</text>
</comment>
<evidence type="ECO:0000256" key="4">
    <source>
        <dbReference type="ARBA" id="ARBA00022741"/>
    </source>
</evidence>
<dbReference type="InterPro" id="IPR023318">
    <property type="entry name" value="Ub_act_enz_dom_a_sf"/>
</dbReference>
<dbReference type="GO" id="GO:0016925">
    <property type="term" value="P:protein sumoylation"/>
    <property type="evidence" value="ECO:0007669"/>
    <property type="project" value="UniProtKB-UniRule"/>
</dbReference>
<dbReference type="PROSITE" id="PS00865">
    <property type="entry name" value="UBIQUITIN_ACTIVAT_2"/>
    <property type="match status" value="1"/>
</dbReference>
<accession>A0A8X6FC23</accession>
<feature type="compositionally biased region" description="Polar residues" evidence="13">
    <location>
        <begin position="625"/>
        <end position="650"/>
    </location>
</feature>
<evidence type="ECO:0000256" key="10">
    <source>
        <dbReference type="PIRSR" id="PIRSR039133-2"/>
    </source>
</evidence>
<evidence type="ECO:0000313" key="17">
    <source>
        <dbReference type="Proteomes" id="UP000887116"/>
    </source>
</evidence>
<dbReference type="SUPFAM" id="SSF69572">
    <property type="entry name" value="Activating enzymes of the ubiquitin-like proteins"/>
    <property type="match status" value="1"/>
</dbReference>
<dbReference type="Proteomes" id="UP000887116">
    <property type="component" value="Unassembled WGS sequence"/>
</dbReference>
<feature type="domain" description="THIF-type NAD/FAD binding fold" evidence="14">
    <location>
        <begin position="5"/>
        <end position="383"/>
    </location>
</feature>
<comment type="similarity">
    <text evidence="2 8">Belongs to the ubiquitin-activating E1 family.</text>
</comment>
<proteinExistence type="inferred from homology"/>
<feature type="domain" description="Ubiquitin/SUMO-activating enzyme ubiquitin-like" evidence="15">
    <location>
        <begin position="395"/>
        <end position="479"/>
    </location>
</feature>
<feature type="binding site" evidence="11">
    <location>
        <position position="386"/>
    </location>
    <ligand>
        <name>Zn(2+)</name>
        <dbReference type="ChEBI" id="CHEBI:29105"/>
    </ligand>
</feature>